<evidence type="ECO:0000313" key="3">
    <source>
        <dbReference type="Proteomes" id="UP000053647"/>
    </source>
</evidence>
<evidence type="ECO:0000313" key="2">
    <source>
        <dbReference type="EMBL" id="KIJ04671.1"/>
    </source>
</evidence>
<dbReference type="Proteomes" id="UP000053647">
    <property type="component" value="Unassembled WGS sequence"/>
</dbReference>
<sequence>MTPIPKPAAPAGLQGYKRRKCIPEHLNQVAPHSQSPSPLLSRYHYQSHLLIASYATRPPPSESQAPYQGSRFGTSSQ</sequence>
<dbReference type="EMBL" id="KN821617">
    <property type="protein sequence ID" value="KIJ04671.1"/>
    <property type="molecule type" value="Genomic_DNA"/>
</dbReference>
<gene>
    <name evidence="2" type="ORF">PAXINDRAFT_22035</name>
</gene>
<evidence type="ECO:0000256" key="1">
    <source>
        <dbReference type="SAM" id="MobiDB-lite"/>
    </source>
</evidence>
<name>A0A0C9TBR8_PAXIN</name>
<reference evidence="2 3" key="1">
    <citation type="submission" date="2014-06" db="EMBL/GenBank/DDBJ databases">
        <authorList>
            <consortium name="DOE Joint Genome Institute"/>
            <person name="Kuo A."/>
            <person name="Kohler A."/>
            <person name="Nagy L.G."/>
            <person name="Floudas D."/>
            <person name="Copeland A."/>
            <person name="Barry K.W."/>
            <person name="Cichocki N."/>
            <person name="Veneault-Fourrey C."/>
            <person name="LaButti K."/>
            <person name="Lindquist E.A."/>
            <person name="Lipzen A."/>
            <person name="Lundell T."/>
            <person name="Morin E."/>
            <person name="Murat C."/>
            <person name="Sun H."/>
            <person name="Tunlid A."/>
            <person name="Henrissat B."/>
            <person name="Grigoriev I.V."/>
            <person name="Hibbett D.S."/>
            <person name="Martin F."/>
            <person name="Nordberg H.P."/>
            <person name="Cantor M.N."/>
            <person name="Hua S.X."/>
        </authorList>
    </citation>
    <scope>NUCLEOTIDE SEQUENCE [LARGE SCALE GENOMIC DNA]</scope>
    <source>
        <strain evidence="2 3">ATCC 200175</strain>
    </source>
</reference>
<accession>A0A0C9TBR8</accession>
<dbReference type="HOGENOM" id="CLU_2638747_0_0_1"/>
<feature type="compositionally biased region" description="Polar residues" evidence="1">
    <location>
        <begin position="62"/>
        <end position="77"/>
    </location>
</feature>
<protein>
    <submittedName>
        <fullName evidence="2">Unplaced genomic scaffold PAXINscaffold_2295, whole genome shotgun sequence</fullName>
    </submittedName>
</protein>
<dbReference type="AlphaFoldDB" id="A0A0C9TBR8"/>
<proteinExistence type="predicted"/>
<organism evidence="2 3">
    <name type="scientific">Paxillus involutus ATCC 200175</name>
    <dbReference type="NCBI Taxonomy" id="664439"/>
    <lineage>
        <taxon>Eukaryota</taxon>
        <taxon>Fungi</taxon>
        <taxon>Dikarya</taxon>
        <taxon>Basidiomycota</taxon>
        <taxon>Agaricomycotina</taxon>
        <taxon>Agaricomycetes</taxon>
        <taxon>Agaricomycetidae</taxon>
        <taxon>Boletales</taxon>
        <taxon>Paxilineae</taxon>
        <taxon>Paxillaceae</taxon>
        <taxon>Paxillus</taxon>
    </lineage>
</organism>
<reference evidence="3" key="2">
    <citation type="submission" date="2015-01" db="EMBL/GenBank/DDBJ databases">
        <title>Evolutionary Origins and Diversification of the Mycorrhizal Mutualists.</title>
        <authorList>
            <consortium name="DOE Joint Genome Institute"/>
            <consortium name="Mycorrhizal Genomics Consortium"/>
            <person name="Kohler A."/>
            <person name="Kuo A."/>
            <person name="Nagy L.G."/>
            <person name="Floudas D."/>
            <person name="Copeland A."/>
            <person name="Barry K.W."/>
            <person name="Cichocki N."/>
            <person name="Veneault-Fourrey C."/>
            <person name="LaButti K."/>
            <person name="Lindquist E.A."/>
            <person name="Lipzen A."/>
            <person name="Lundell T."/>
            <person name="Morin E."/>
            <person name="Murat C."/>
            <person name="Riley R."/>
            <person name="Ohm R."/>
            <person name="Sun H."/>
            <person name="Tunlid A."/>
            <person name="Henrissat B."/>
            <person name="Grigoriev I.V."/>
            <person name="Hibbett D.S."/>
            <person name="Martin F."/>
        </authorList>
    </citation>
    <scope>NUCLEOTIDE SEQUENCE [LARGE SCALE GENOMIC DNA]</scope>
    <source>
        <strain evidence="3">ATCC 200175</strain>
    </source>
</reference>
<feature type="region of interest" description="Disordered" evidence="1">
    <location>
        <begin position="55"/>
        <end position="77"/>
    </location>
</feature>
<keyword evidence="3" id="KW-1185">Reference proteome</keyword>